<dbReference type="GO" id="GO:0009279">
    <property type="term" value="C:cell outer membrane"/>
    <property type="evidence" value="ECO:0007669"/>
    <property type="project" value="UniProtKB-SubCell"/>
</dbReference>
<evidence type="ECO:0000313" key="5">
    <source>
        <dbReference type="EMBL" id="ANH83437.1"/>
    </source>
</evidence>
<keyword evidence="5" id="KW-0675">Receptor</keyword>
<evidence type="ECO:0000313" key="6">
    <source>
        <dbReference type="Proteomes" id="UP000077667"/>
    </source>
</evidence>
<dbReference type="InterPro" id="IPR036942">
    <property type="entry name" value="Beta-barrel_TonB_sf"/>
</dbReference>
<dbReference type="Proteomes" id="UP000077667">
    <property type="component" value="Chromosome"/>
</dbReference>
<organism evidence="5 6">
    <name type="scientific">Niabella ginsenosidivorans</name>
    <dbReference type="NCBI Taxonomy" id="1176587"/>
    <lineage>
        <taxon>Bacteria</taxon>
        <taxon>Pseudomonadati</taxon>
        <taxon>Bacteroidota</taxon>
        <taxon>Chitinophagia</taxon>
        <taxon>Chitinophagales</taxon>
        <taxon>Chitinophagaceae</taxon>
        <taxon>Niabella</taxon>
    </lineage>
</organism>
<dbReference type="Gene3D" id="2.40.170.20">
    <property type="entry name" value="TonB-dependent receptor, beta-barrel domain"/>
    <property type="match status" value="1"/>
</dbReference>
<dbReference type="OrthoDB" id="1453181at2"/>
<dbReference type="Pfam" id="PF00593">
    <property type="entry name" value="TonB_dep_Rec_b-barrel"/>
    <property type="match status" value="1"/>
</dbReference>
<reference evidence="5 6" key="1">
    <citation type="submission" date="2016-05" db="EMBL/GenBank/DDBJ databases">
        <title>Niabella ginsenosidivorans BS26 whole genome sequencing.</title>
        <authorList>
            <person name="Im W.T."/>
            <person name="Siddiqi M.Z."/>
        </authorList>
    </citation>
    <scope>NUCLEOTIDE SEQUENCE [LARGE SCALE GENOMIC DNA]</scope>
    <source>
        <strain evidence="5 6">BS26</strain>
    </source>
</reference>
<gene>
    <name evidence="5" type="ORF">A8C56_22840</name>
</gene>
<protein>
    <submittedName>
        <fullName evidence="5">TonB-dependent receptor</fullName>
    </submittedName>
</protein>
<evidence type="ECO:0000259" key="4">
    <source>
        <dbReference type="Pfam" id="PF00593"/>
    </source>
</evidence>
<accession>A0A1A9I6X2</accession>
<name>A0A1A9I6X2_9BACT</name>
<evidence type="ECO:0000256" key="2">
    <source>
        <dbReference type="ARBA" id="ARBA00023136"/>
    </source>
</evidence>
<evidence type="ECO:0000256" key="1">
    <source>
        <dbReference type="ARBA" id="ARBA00004442"/>
    </source>
</evidence>
<dbReference type="KEGG" id="nia:A8C56_22840"/>
<keyword evidence="6" id="KW-1185">Reference proteome</keyword>
<dbReference type="RefSeq" id="WP_067760991.1">
    <property type="nucleotide sequence ID" value="NZ_CP015772.1"/>
</dbReference>
<dbReference type="STRING" id="1176587.A8C56_22840"/>
<dbReference type="InterPro" id="IPR000531">
    <property type="entry name" value="Beta-barrel_TonB"/>
</dbReference>
<feature type="domain" description="TonB-dependent receptor-like beta-barrel" evidence="4">
    <location>
        <begin position="312"/>
        <end position="817"/>
    </location>
</feature>
<proteinExistence type="predicted"/>
<sequence length="864" mass="97186">MKTALTLIGSFVCFIGYAQTLHLFPADTIPQQDSSIQELKNDVQESLPVITLDADEPDNEGGSTSVSSVLSSGRDPFLSAAAFSFSPMRFRLRGYNGADAIYLNGADFTGPDNGLIPFSLWSGLTNVLRARENAYGLEAAGFSLGSIGLNTNIDLRAGAQWAQTQVGYAAANRNYRHRLFITHGSGFNKRGWAYSFMLNARYANEGYVPGTYYRGFSYYAAADKKLNPKNTVSLIAFGAPTENGRQAASVQEAMDLAGTDFYNPSWGYQDGKKRNANVATVFQPVFMAVHEYQPNSRSSWMTTLAYASGKRKTSAFDWYNAPDPRPDYYRYLPSYYAAAQPNTAATIRQMMLDDPDLLQVNWGQLYNVNRGNTATVHNVEGIRGNDVTGHRSLYILSDRVNALQRFIVNTVYDTKLNKRMALSAGAHFQNQENHYYEEIKDLLGGDFWVNVNQFAERDYPNDPNSLQFDVDHPNQIKKTGDPYGYNYKMVVTRMGAWAQVLVTLDHMDLFAGGALDYTRFYRNGLNRNGLFPDASLGKSAPQQFLNPGIKAGITYKLNGRNYFFINGGYFARPPLFDNVFISPRMRNTLQNNDLKSETVQSVEGGYKLNSPRVHIGITGYYTQIKNVYDVMTFYHDQYQNFVNYALSGINSVYFGGELGASVQLTATLSFNGAAAAGRYYYKGRPNAVVTVDNSAQVITEQTVYLNHFRIPSTPQNAYSAGLFYRSPKYWFISLTGNYFDNSWLSVNPLRRTVAGIGDVDPTNPDIQSTISTMIKQEKFPARFSMDLFGGWSRRLPRSFNIHKKPSYLVFTVGINNLLNNQNIRSGGFEQLRFDTENRDVNKFPPKYYYAYGLNYYASVLFRFH</sequence>
<dbReference type="SUPFAM" id="SSF56935">
    <property type="entry name" value="Porins"/>
    <property type="match status" value="1"/>
</dbReference>
<dbReference type="EMBL" id="CP015772">
    <property type="protein sequence ID" value="ANH83437.1"/>
    <property type="molecule type" value="Genomic_DNA"/>
</dbReference>
<dbReference type="AlphaFoldDB" id="A0A1A9I6X2"/>
<keyword evidence="3" id="KW-0998">Cell outer membrane</keyword>
<comment type="subcellular location">
    <subcellularLocation>
        <location evidence="1">Cell outer membrane</location>
    </subcellularLocation>
</comment>
<evidence type="ECO:0000256" key="3">
    <source>
        <dbReference type="ARBA" id="ARBA00023237"/>
    </source>
</evidence>
<keyword evidence="2" id="KW-0472">Membrane</keyword>